<organism evidence="11 12">
    <name type="scientific">Reyranella aquatilis</name>
    <dbReference type="NCBI Taxonomy" id="2035356"/>
    <lineage>
        <taxon>Bacteria</taxon>
        <taxon>Pseudomonadati</taxon>
        <taxon>Pseudomonadota</taxon>
        <taxon>Alphaproteobacteria</taxon>
        <taxon>Hyphomicrobiales</taxon>
        <taxon>Reyranellaceae</taxon>
        <taxon>Reyranella</taxon>
    </lineage>
</organism>
<evidence type="ECO:0000256" key="5">
    <source>
        <dbReference type="ARBA" id="ARBA00022692"/>
    </source>
</evidence>
<keyword evidence="7 9" id="KW-0472">Membrane</keyword>
<feature type="transmembrane region" description="Helical" evidence="9">
    <location>
        <begin position="12"/>
        <end position="30"/>
    </location>
</feature>
<dbReference type="Proteomes" id="UP001198862">
    <property type="component" value="Unassembled WGS sequence"/>
</dbReference>
<reference evidence="11 12" key="1">
    <citation type="submission" date="2021-11" db="EMBL/GenBank/DDBJ databases">
        <authorList>
            <person name="Lee D.-H."/>
            <person name="Kim S.-B."/>
        </authorList>
    </citation>
    <scope>NUCLEOTIDE SEQUENCE [LARGE SCALE GENOMIC DNA]</scope>
    <source>
        <strain evidence="11 12">KCTC 52223</strain>
    </source>
</reference>
<evidence type="ECO:0000256" key="7">
    <source>
        <dbReference type="ARBA" id="ARBA00023136"/>
    </source>
</evidence>
<keyword evidence="6 9" id="KW-1133">Transmembrane helix</keyword>
<dbReference type="PANTHER" id="PTHR35011:SF10">
    <property type="entry name" value="TRAP TRANSPORTER SMALL PERMEASE PROTEIN"/>
    <property type="match status" value="1"/>
</dbReference>
<feature type="transmembrane region" description="Helical" evidence="9">
    <location>
        <begin position="50"/>
        <end position="68"/>
    </location>
</feature>
<dbReference type="InterPro" id="IPR007387">
    <property type="entry name" value="TRAP_DctQ"/>
</dbReference>
<keyword evidence="3" id="KW-1003">Cell membrane</keyword>
<evidence type="ECO:0000313" key="12">
    <source>
        <dbReference type="Proteomes" id="UP001198862"/>
    </source>
</evidence>
<proteinExistence type="inferred from homology"/>
<comment type="function">
    <text evidence="9">Part of the tripartite ATP-independent periplasmic (TRAP) transport system.</text>
</comment>
<comment type="caution">
    <text evidence="11">The sequence shown here is derived from an EMBL/GenBank/DDBJ whole genome shotgun (WGS) entry which is preliminary data.</text>
</comment>
<comment type="subunit">
    <text evidence="9">The complex comprises the extracytoplasmic solute receptor protein and the two transmembrane proteins.</text>
</comment>
<evidence type="ECO:0000256" key="1">
    <source>
        <dbReference type="ARBA" id="ARBA00004429"/>
    </source>
</evidence>
<evidence type="ECO:0000313" key="11">
    <source>
        <dbReference type="EMBL" id="MCC8432788.1"/>
    </source>
</evidence>
<evidence type="ECO:0000256" key="4">
    <source>
        <dbReference type="ARBA" id="ARBA00022519"/>
    </source>
</evidence>
<feature type="domain" description="Tripartite ATP-independent periplasmic transporters DctQ component" evidence="10">
    <location>
        <begin position="28"/>
        <end position="150"/>
    </location>
</feature>
<keyword evidence="2 9" id="KW-0813">Transport</keyword>
<dbReference type="EMBL" id="JAJISD010000018">
    <property type="protein sequence ID" value="MCC8432788.1"/>
    <property type="molecule type" value="Genomic_DNA"/>
</dbReference>
<comment type="subcellular location">
    <subcellularLocation>
        <location evidence="1 9">Cell inner membrane</location>
        <topology evidence="1 9">Multi-pass membrane protein</topology>
    </subcellularLocation>
</comment>
<evidence type="ECO:0000256" key="6">
    <source>
        <dbReference type="ARBA" id="ARBA00022989"/>
    </source>
</evidence>
<gene>
    <name evidence="11" type="ORF">LJ725_27765</name>
</gene>
<dbReference type="PANTHER" id="PTHR35011">
    <property type="entry name" value="2,3-DIKETO-L-GULONATE TRAP TRANSPORTER SMALL PERMEASE PROTEIN YIAM"/>
    <property type="match status" value="1"/>
</dbReference>
<evidence type="ECO:0000256" key="8">
    <source>
        <dbReference type="ARBA" id="ARBA00038436"/>
    </source>
</evidence>
<keyword evidence="12" id="KW-1185">Reference proteome</keyword>
<dbReference type="InterPro" id="IPR055348">
    <property type="entry name" value="DctQ"/>
</dbReference>
<keyword evidence="4 9" id="KW-0997">Cell inner membrane</keyword>
<keyword evidence="5 9" id="KW-0812">Transmembrane</keyword>
<evidence type="ECO:0000259" key="10">
    <source>
        <dbReference type="Pfam" id="PF04290"/>
    </source>
</evidence>
<dbReference type="RefSeq" id="WP_230554207.1">
    <property type="nucleotide sequence ID" value="NZ_JAJISD010000018.1"/>
</dbReference>
<evidence type="ECO:0000256" key="3">
    <source>
        <dbReference type="ARBA" id="ARBA00022475"/>
    </source>
</evidence>
<name>A0ABS8L360_9HYPH</name>
<feature type="transmembrane region" description="Helical" evidence="9">
    <location>
        <begin position="89"/>
        <end position="110"/>
    </location>
</feature>
<comment type="similarity">
    <text evidence="8 9">Belongs to the TRAP transporter small permease family.</text>
</comment>
<accession>A0ABS8L360</accession>
<evidence type="ECO:0000256" key="2">
    <source>
        <dbReference type="ARBA" id="ARBA00022448"/>
    </source>
</evidence>
<evidence type="ECO:0000256" key="9">
    <source>
        <dbReference type="RuleBase" id="RU369079"/>
    </source>
</evidence>
<sequence length="200" mass="21979">MFNPVAAVTPLARSAAIICGWILMAISFLTVFEIVARRWFGFSLRGVDEISGYVLAITSAGGFCWAFVTRSHMRITLLFPYVPPLARTLLNLLAMLTLASMALFCAWRGWSELAANFESGKPANTPLQTPLWIPQAFWFAGLALFALTTGIAAAHAVGLLFRDRGLLDQLYGPASLEEEVRTEVSQLETRLSEEGPEVRP</sequence>
<dbReference type="Pfam" id="PF04290">
    <property type="entry name" value="DctQ"/>
    <property type="match status" value="1"/>
</dbReference>
<protein>
    <recommendedName>
        <fullName evidence="9">TRAP transporter small permease protein</fullName>
    </recommendedName>
</protein>
<feature type="transmembrane region" description="Helical" evidence="9">
    <location>
        <begin position="136"/>
        <end position="161"/>
    </location>
</feature>